<keyword evidence="5" id="KW-0813">Transport</keyword>
<dbReference type="InterPro" id="IPR050811">
    <property type="entry name" value="Phosphate_ABC_transporter"/>
</dbReference>
<keyword evidence="7" id="KW-0564">Palmitate</keyword>
<dbReference type="Pfam" id="PF12849">
    <property type="entry name" value="PBP_like_2"/>
    <property type="match status" value="2"/>
</dbReference>
<evidence type="ECO:0000256" key="6">
    <source>
        <dbReference type="ARBA" id="ARBA00022729"/>
    </source>
</evidence>
<protein>
    <submittedName>
        <fullName evidence="10">Substrate-binding domain-containing protein</fullName>
    </submittedName>
</protein>
<keyword evidence="6" id="KW-0732">Signal</keyword>
<dbReference type="InterPro" id="IPR024370">
    <property type="entry name" value="PBP_domain"/>
</dbReference>
<dbReference type="PANTHER" id="PTHR30570:SF1">
    <property type="entry name" value="PHOSPHATE-BINDING PROTEIN PSTS"/>
    <property type="match status" value="1"/>
</dbReference>
<comment type="subunit">
    <text evidence="4">The complex is composed of two ATP-binding proteins (PstB), two transmembrane proteins (PstC and PstA) and a solute-binding protein (PstS).</text>
</comment>
<reference evidence="10 11" key="1">
    <citation type="submission" date="2020-08" db="EMBL/GenBank/DDBJ databases">
        <title>Genome sequence of Erysipelothrix inopinata DSM 15511T.</title>
        <authorList>
            <person name="Hyun D.-W."/>
            <person name="Bae J.-W."/>
        </authorList>
    </citation>
    <scope>NUCLEOTIDE SEQUENCE [LARGE SCALE GENOMIC DNA]</scope>
    <source>
        <strain evidence="10 11">DSM 15511</strain>
    </source>
</reference>
<comment type="function">
    <text evidence="1">Part of the ABC transporter complex PstSACB involved in phosphate import.</text>
</comment>
<name>A0A7G9RXX1_9FIRM</name>
<evidence type="ECO:0000256" key="7">
    <source>
        <dbReference type="ARBA" id="ARBA00023139"/>
    </source>
</evidence>
<keyword evidence="8" id="KW-0449">Lipoprotein</keyword>
<dbReference type="GO" id="GO:0005886">
    <property type="term" value="C:plasma membrane"/>
    <property type="evidence" value="ECO:0007669"/>
    <property type="project" value="UniProtKB-SubCell"/>
</dbReference>
<dbReference type="Proteomes" id="UP000515928">
    <property type="component" value="Chromosome"/>
</dbReference>
<dbReference type="EMBL" id="CP060715">
    <property type="protein sequence ID" value="QNN60446.1"/>
    <property type="molecule type" value="Genomic_DNA"/>
</dbReference>
<evidence type="ECO:0000256" key="5">
    <source>
        <dbReference type="ARBA" id="ARBA00022592"/>
    </source>
</evidence>
<dbReference type="RefSeq" id="WP_187533575.1">
    <property type="nucleotide sequence ID" value="NZ_CBCSHU010000004.1"/>
</dbReference>
<organism evidence="10 11">
    <name type="scientific">Erysipelothrix inopinata</name>
    <dbReference type="NCBI Taxonomy" id="225084"/>
    <lineage>
        <taxon>Bacteria</taxon>
        <taxon>Bacillati</taxon>
        <taxon>Bacillota</taxon>
        <taxon>Erysipelotrichia</taxon>
        <taxon>Erysipelotrichales</taxon>
        <taxon>Erysipelotrichaceae</taxon>
        <taxon>Erysipelothrix</taxon>
    </lineage>
</organism>
<accession>A0A7G9RXX1</accession>
<dbReference type="AlphaFoldDB" id="A0A7G9RXX1"/>
<keyword evidence="5" id="KW-0592">Phosphate transport</keyword>
<evidence type="ECO:0000313" key="10">
    <source>
        <dbReference type="EMBL" id="QNN60446.1"/>
    </source>
</evidence>
<feature type="domain" description="PBP" evidence="9">
    <location>
        <begin position="184"/>
        <end position="301"/>
    </location>
</feature>
<dbReference type="PANTHER" id="PTHR30570">
    <property type="entry name" value="PERIPLASMIC PHOSPHATE BINDING COMPONENT OF PHOSPHATE ABC TRANSPORTER"/>
    <property type="match status" value="1"/>
</dbReference>
<evidence type="ECO:0000256" key="2">
    <source>
        <dbReference type="ARBA" id="ARBA00004193"/>
    </source>
</evidence>
<evidence type="ECO:0000313" key="11">
    <source>
        <dbReference type="Proteomes" id="UP000515928"/>
    </source>
</evidence>
<evidence type="ECO:0000256" key="1">
    <source>
        <dbReference type="ARBA" id="ARBA00002841"/>
    </source>
</evidence>
<evidence type="ECO:0000256" key="3">
    <source>
        <dbReference type="ARBA" id="ARBA00008725"/>
    </source>
</evidence>
<keyword evidence="11" id="KW-1185">Reference proteome</keyword>
<gene>
    <name evidence="10" type="ORF">H9L01_08725</name>
</gene>
<feature type="domain" description="PBP" evidence="9">
    <location>
        <begin position="22"/>
        <end position="145"/>
    </location>
</feature>
<evidence type="ECO:0000256" key="4">
    <source>
        <dbReference type="ARBA" id="ARBA00011529"/>
    </source>
</evidence>
<dbReference type="KEGG" id="eio:H9L01_08725"/>
<dbReference type="Gene3D" id="3.40.190.10">
    <property type="entry name" value="Periplasmic binding protein-like II"/>
    <property type="match status" value="2"/>
</dbReference>
<comment type="subcellular location">
    <subcellularLocation>
        <location evidence="2">Cell membrane</location>
        <topology evidence="2">Lipid-anchor</topology>
    </subcellularLocation>
</comment>
<sequence length="303" mass="32254">MKKVFAVLLALFVLVGCGQKSGTGDAKQIKVYTRDGSSGTREAFESIIKLEALTNNSAETSSNGDMAKQVGASPAGIGYVSLTTDFEANGILPMAYEGVKPTIETVNNGTYKLARPFSYVTRAQGDFGNDSKEQLIVAFLDYLTNSTEGLQVVLAAGGIVDTSKGKPWSELKVNHPIVEQDNSSITIKTGGSTSVEKTLKAAVEQFIPLAGNFKWEPNHTGSGDGAKRTIGSEKEGANSIDIGFASRSFKDDEKVSEGMATGVYAQDAVVVVVHKDNKDFTNFTAKQLVEIFGGTAKNWSDVK</sequence>
<dbReference type="SUPFAM" id="SSF53850">
    <property type="entry name" value="Periplasmic binding protein-like II"/>
    <property type="match status" value="2"/>
</dbReference>
<dbReference type="GO" id="GO:0006817">
    <property type="term" value="P:phosphate ion transport"/>
    <property type="evidence" value="ECO:0007669"/>
    <property type="project" value="UniProtKB-KW"/>
</dbReference>
<comment type="similarity">
    <text evidence="3">Belongs to the PstS family.</text>
</comment>
<evidence type="ECO:0000259" key="9">
    <source>
        <dbReference type="Pfam" id="PF12849"/>
    </source>
</evidence>
<evidence type="ECO:0000256" key="8">
    <source>
        <dbReference type="ARBA" id="ARBA00023288"/>
    </source>
</evidence>
<proteinExistence type="inferred from homology"/>
<dbReference type="PROSITE" id="PS51257">
    <property type="entry name" value="PROKAR_LIPOPROTEIN"/>
    <property type="match status" value="1"/>
</dbReference>